<sequence length="178" mass="19152">MDVGQFYAAVAGINFTLLGLWWVAVTERRQLREGGPRVRRMAYTVSLQFLIPGALSLLAQVAPNVPAFWRTAFALAGLLGAVSVLMLSPAVARENEMTRRGARLLRFLSLPVYLLIAVVALLPFEGLPLTPLQIEGVMLAVLVLLGAQTAWTVGLAAPAEPEPATTAADDHRVTQSVH</sequence>
<comment type="caution">
    <text evidence="2">The sequence shown here is derived from an EMBL/GenBank/DDBJ whole genome shotgun (WGS) entry which is preliminary data.</text>
</comment>
<keyword evidence="1" id="KW-0812">Transmembrane</keyword>
<proteinExistence type="predicted"/>
<dbReference type="RefSeq" id="WP_310408502.1">
    <property type="nucleotide sequence ID" value="NZ_JAVDYC010000001.1"/>
</dbReference>
<gene>
    <name evidence="2" type="ORF">J2S44_000427</name>
</gene>
<protein>
    <submittedName>
        <fullName evidence="2">Uncharacterized protein</fullName>
    </submittedName>
</protein>
<evidence type="ECO:0000313" key="3">
    <source>
        <dbReference type="Proteomes" id="UP001183629"/>
    </source>
</evidence>
<dbReference type="EMBL" id="JAVDYC010000001">
    <property type="protein sequence ID" value="MDR7320177.1"/>
    <property type="molecule type" value="Genomic_DNA"/>
</dbReference>
<keyword evidence="1" id="KW-0472">Membrane</keyword>
<name>A0AAE3ZJK4_9ACTN</name>
<keyword evidence="1" id="KW-1133">Transmembrane helix</keyword>
<dbReference type="Proteomes" id="UP001183629">
    <property type="component" value="Unassembled WGS sequence"/>
</dbReference>
<feature type="transmembrane region" description="Helical" evidence="1">
    <location>
        <begin position="6"/>
        <end position="24"/>
    </location>
</feature>
<feature type="transmembrane region" description="Helical" evidence="1">
    <location>
        <begin position="136"/>
        <end position="157"/>
    </location>
</feature>
<reference evidence="2 3" key="1">
    <citation type="submission" date="2023-07" db="EMBL/GenBank/DDBJ databases">
        <title>Sequencing the genomes of 1000 actinobacteria strains.</title>
        <authorList>
            <person name="Klenk H.-P."/>
        </authorList>
    </citation>
    <scope>NUCLEOTIDE SEQUENCE [LARGE SCALE GENOMIC DNA]</scope>
    <source>
        <strain evidence="2 3">DSM 44711</strain>
    </source>
</reference>
<feature type="transmembrane region" description="Helical" evidence="1">
    <location>
        <begin position="68"/>
        <end position="92"/>
    </location>
</feature>
<organism evidence="2 3">
    <name type="scientific">Catenuloplanes niger</name>
    <dbReference type="NCBI Taxonomy" id="587534"/>
    <lineage>
        <taxon>Bacteria</taxon>
        <taxon>Bacillati</taxon>
        <taxon>Actinomycetota</taxon>
        <taxon>Actinomycetes</taxon>
        <taxon>Micromonosporales</taxon>
        <taxon>Micromonosporaceae</taxon>
        <taxon>Catenuloplanes</taxon>
    </lineage>
</organism>
<evidence type="ECO:0000256" key="1">
    <source>
        <dbReference type="SAM" id="Phobius"/>
    </source>
</evidence>
<feature type="transmembrane region" description="Helical" evidence="1">
    <location>
        <begin position="45"/>
        <end position="62"/>
    </location>
</feature>
<evidence type="ECO:0000313" key="2">
    <source>
        <dbReference type="EMBL" id="MDR7320177.1"/>
    </source>
</evidence>
<accession>A0AAE3ZJK4</accession>
<feature type="transmembrane region" description="Helical" evidence="1">
    <location>
        <begin position="104"/>
        <end position="124"/>
    </location>
</feature>
<dbReference type="AlphaFoldDB" id="A0AAE3ZJK4"/>
<keyword evidence="3" id="KW-1185">Reference proteome</keyword>